<dbReference type="InterPro" id="IPR036397">
    <property type="entry name" value="RNaseH_sf"/>
</dbReference>
<organism evidence="4">
    <name type="scientific">Oryza nivara</name>
    <name type="common">Indian wild rice</name>
    <name type="synonym">Oryza sativa f. spontanea</name>
    <dbReference type="NCBI Taxonomy" id="4536"/>
    <lineage>
        <taxon>Eukaryota</taxon>
        <taxon>Viridiplantae</taxon>
        <taxon>Streptophyta</taxon>
        <taxon>Embryophyta</taxon>
        <taxon>Tracheophyta</taxon>
        <taxon>Spermatophyta</taxon>
        <taxon>Magnoliopsida</taxon>
        <taxon>Liliopsida</taxon>
        <taxon>Poales</taxon>
        <taxon>Poaceae</taxon>
        <taxon>BOP clade</taxon>
        <taxon>Oryzoideae</taxon>
        <taxon>Oryzeae</taxon>
        <taxon>Oryzinae</taxon>
        <taxon>Oryza</taxon>
    </lineage>
</organism>
<feature type="compositionally biased region" description="Gly residues" evidence="2">
    <location>
        <begin position="1"/>
        <end position="17"/>
    </location>
</feature>
<evidence type="ECO:0000259" key="3">
    <source>
        <dbReference type="PROSITE" id="PS50822"/>
    </source>
</evidence>
<dbReference type="Gene3D" id="3.30.420.10">
    <property type="entry name" value="Ribonuclease H-like superfamily/Ribonuclease H"/>
    <property type="match status" value="1"/>
</dbReference>
<feature type="region of interest" description="Disordered" evidence="2">
    <location>
        <begin position="86"/>
        <end position="116"/>
    </location>
</feature>
<accession>A0A0E0GRX2</accession>
<dbReference type="InterPro" id="IPR036085">
    <property type="entry name" value="PAZ_dom_sf"/>
</dbReference>
<dbReference type="Pfam" id="PF16488">
    <property type="entry name" value="ArgoL2"/>
    <property type="match status" value="1"/>
</dbReference>
<dbReference type="Pfam" id="PF08699">
    <property type="entry name" value="ArgoL1"/>
    <property type="match status" value="1"/>
</dbReference>
<evidence type="ECO:0000313" key="4">
    <source>
        <dbReference type="EnsemblPlants" id="ONIVA03G31030.1"/>
    </source>
</evidence>
<feature type="region of interest" description="Disordered" evidence="2">
    <location>
        <begin position="1"/>
        <end position="69"/>
    </location>
</feature>
<reference evidence="4" key="2">
    <citation type="submission" date="2018-04" db="EMBL/GenBank/DDBJ databases">
        <title>OnivRS2 (Oryza nivara Reference Sequence Version 2).</title>
        <authorList>
            <person name="Zhang J."/>
            <person name="Kudrna D."/>
            <person name="Lee S."/>
            <person name="Talag J."/>
            <person name="Rajasekar S."/>
            <person name="Welchert J."/>
            <person name="Hsing Y.-I."/>
            <person name="Wing R.A."/>
        </authorList>
    </citation>
    <scope>NUCLEOTIDE SEQUENCE [LARGE SCALE GENOMIC DNA]</scope>
    <source>
        <strain evidence="4">SL10</strain>
    </source>
</reference>
<dbReference type="SMART" id="SM01163">
    <property type="entry name" value="DUF1785"/>
    <property type="match status" value="1"/>
</dbReference>
<dbReference type="InterPro" id="IPR032474">
    <property type="entry name" value="Argonaute_N"/>
</dbReference>
<evidence type="ECO:0000256" key="2">
    <source>
        <dbReference type="SAM" id="MobiDB-lite"/>
    </source>
</evidence>
<dbReference type="Pfam" id="PF16487">
    <property type="entry name" value="ArgoMid"/>
    <property type="match status" value="1"/>
</dbReference>
<feature type="region of interest" description="Disordered" evidence="2">
    <location>
        <begin position="854"/>
        <end position="877"/>
    </location>
</feature>
<keyword evidence="1" id="KW-0943">RNA-mediated gene silencing</keyword>
<feature type="domain" description="Piwi" evidence="3">
    <location>
        <begin position="599"/>
        <end position="856"/>
    </location>
</feature>
<dbReference type="PROSITE" id="PS50822">
    <property type="entry name" value="PIWI"/>
    <property type="match status" value="1"/>
</dbReference>
<dbReference type="eggNOG" id="KOG1041">
    <property type="taxonomic scope" value="Eukaryota"/>
</dbReference>
<dbReference type="GO" id="GO:0031047">
    <property type="term" value="P:regulatory ncRNA-mediated gene silencing"/>
    <property type="evidence" value="ECO:0007669"/>
    <property type="project" value="UniProtKB-KW"/>
</dbReference>
<dbReference type="InterPro" id="IPR003165">
    <property type="entry name" value="Piwi"/>
</dbReference>
<dbReference type="SMART" id="SM00950">
    <property type="entry name" value="Piwi"/>
    <property type="match status" value="1"/>
</dbReference>
<dbReference type="InterPro" id="IPR032473">
    <property type="entry name" value="Argonaute_Mid_dom"/>
</dbReference>
<dbReference type="Pfam" id="PF02171">
    <property type="entry name" value="Piwi"/>
    <property type="match status" value="1"/>
</dbReference>
<dbReference type="InterPro" id="IPR032472">
    <property type="entry name" value="ArgoL2"/>
</dbReference>
<dbReference type="InterPro" id="IPR014811">
    <property type="entry name" value="ArgoL1"/>
</dbReference>
<dbReference type="EnsemblPlants" id="ONIVA03G31030.1">
    <property type="protein sequence ID" value="ONIVA03G31030.1"/>
    <property type="gene ID" value="ONIVA03G31030"/>
</dbReference>
<dbReference type="CDD" id="cd04657">
    <property type="entry name" value="Piwi_ago-like"/>
    <property type="match status" value="1"/>
</dbReference>
<dbReference type="AlphaFoldDB" id="A0A0E0GRX2"/>
<dbReference type="Gene3D" id="3.40.50.2300">
    <property type="match status" value="1"/>
</dbReference>
<name>A0A0E0GRX2_ORYNI</name>
<dbReference type="Pfam" id="PF16486">
    <property type="entry name" value="ArgoN"/>
    <property type="match status" value="1"/>
</dbReference>
<keyword evidence="5" id="KW-1185">Reference proteome</keyword>
<feature type="region of interest" description="Disordered" evidence="2">
    <location>
        <begin position="949"/>
        <end position="986"/>
    </location>
</feature>
<dbReference type="SUPFAM" id="SSF101690">
    <property type="entry name" value="PAZ domain"/>
    <property type="match status" value="2"/>
</dbReference>
<dbReference type="Proteomes" id="UP000006591">
    <property type="component" value="Chromosome 3"/>
</dbReference>
<dbReference type="Gramene" id="ONIVA03G31030.1">
    <property type="protein sequence ID" value="ONIVA03G31030.1"/>
    <property type="gene ID" value="ONIVA03G31030"/>
</dbReference>
<evidence type="ECO:0000256" key="1">
    <source>
        <dbReference type="ARBA" id="ARBA00023158"/>
    </source>
</evidence>
<dbReference type="PANTHER" id="PTHR22891">
    <property type="entry name" value="EUKARYOTIC TRANSLATION INITIATION FACTOR 2C"/>
    <property type="match status" value="1"/>
</dbReference>
<feature type="compositionally biased region" description="Low complexity" evidence="2">
    <location>
        <begin position="86"/>
        <end position="107"/>
    </location>
</feature>
<dbReference type="InterPro" id="IPR045246">
    <property type="entry name" value="Piwi_ago-like"/>
</dbReference>
<protein>
    <recommendedName>
        <fullName evidence="3">Piwi domain-containing protein</fullName>
    </recommendedName>
</protein>
<feature type="compositionally biased region" description="Low complexity" evidence="2">
    <location>
        <begin position="859"/>
        <end position="869"/>
    </location>
</feature>
<dbReference type="GO" id="GO:0003676">
    <property type="term" value="F:nucleic acid binding"/>
    <property type="evidence" value="ECO:0007669"/>
    <property type="project" value="InterPro"/>
</dbReference>
<evidence type="ECO:0000313" key="5">
    <source>
        <dbReference type="Proteomes" id="UP000006591"/>
    </source>
</evidence>
<dbReference type="Gene3D" id="2.170.260.10">
    <property type="entry name" value="paz domain"/>
    <property type="match status" value="1"/>
</dbReference>
<dbReference type="InterPro" id="IPR012337">
    <property type="entry name" value="RNaseH-like_sf"/>
</dbReference>
<reference evidence="4" key="1">
    <citation type="submission" date="2015-04" db="UniProtKB">
        <authorList>
            <consortium name="EnsemblPlants"/>
        </authorList>
    </citation>
    <scope>IDENTIFICATION</scope>
    <source>
        <strain evidence="4">SL10</strain>
    </source>
</reference>
<dbReference type="STRING" id="4536.A0A0E0GRX2"/>
<proteinExistence type="predicted"/>
<dbReference type="OMA" id="MPTMIFG"/>
<sequence>MSSRGGGVGGRRGGPGGASSVRGGERGRKRGRGALDAVEPRVPLPRGTGSGPGAGRDGAAAPVPALQPAEADVLSGEVETEMAAGMEAREGASSSSSASAPAVGEGEPPSRAVGALPPTSSKAVVLQARPGFGTVGTSCRVRANHFVVQLADKEIYHYDVAIAPKLRSRERNRNIINELFRSHKKYLDGRRSPAYDGRKGMFTAGELPFKNREFVVKIANDPERGNQGEKEFKVTIKCAAKLDMYSLKQFLAGRQRELPQDTIQALDIALRECPSSRYTSISRSFFSQAFGHKDIGCGVEWWRGYYQSLRPSQMGLSLNIGIGNIPIGLGGAEALGGGGDLGGRARSSHISEEPATTDAFELGDGENKSCYSYLVTMDLPEVTHAKCSTVGSEVKCGIDQAGITFQTMSNVSKDVPAGSDSRPTYLPMEVCRIVKGQRYSRKLNECQVTRMLRLARETPEERENSILEIANENNYGNDYHAKEFGIGVTNQLALVDARVLPAPMLKYHDSGQEKVCNPSIGQWNMNNKRMLNSGSINYWACLTFASCVRLAEVRTFCKELQITGEPCVHIRQACQDHLDTAVRDIHRQSAEFISQKGVIGQQLELMVGGRNTVLEDALNRRIPLLTDMPTMIFGADVTHPPAGEDSSPSIAAVVASMDWPEVSKYKCSVSSQSHREEIIADLFTEVKDSQNRLVYGGMIRELIESFRKANGSCKPGRIIFYRDGVSEGQFSQVLLSEMDAIRKACASIEEGYLPPVTFVVVQKRHHTRLFPEDHHARDQMDRSRNILPGTVVDTKICHPSEFDFYLCSHSGIQGTSHPTHYHVLFDENNFSADALQTLTYHLCYTARHYLEEGSLPDHGSSSASAAGGSRRNDRGVPVKPLPEIKENAAAVGEAAVVGGKEAEVEVAGGVARVGAISASSASGKAVVEGRVSAEAVTTRRAAVAASLWAPGLGGSSSSHSTPRPRHLAAADEAACRCSPMRRRVDP</sequence>
<dbReference type="SUPFAM" id="SSF53098">
    <property type="entry name" value="Ribonuclease H-like"/>
    <property type="match status" value="1"/>
</dbReference>